<reference evidence="3" key="1">
    <citation type="submission" date="2010-08" db="EMBL/GenBank/DDBJ databases">
        <authorList>
            <consortium name="Caenorhabditis japonica Sequencing Consortium"/>
            <person name="Wilson R.K."/>
        </authorList>
    </citation>
    <scope>NUCLEOTIDE SEQUENCE [LARGE SCALE GENOMIC DNA]</scope>
    <source>
        <strain evidence="3">DF5081</strain>
    </source>
</reference>
<dbReference type="EnsemblMetazoa" id="CJA07352.1">
    <property type="protein sequence ID" value="CJA07352.1"/>
    <property type="gene ID" value="WBGene00126556"/>
</dbReference>
<keyword evidence="1" id="KW-0812">Transmembrane</keyword>
<organism evidence="2 3">
    <name type="scientific">Caenorhabditis japonica</name>
    <dbReference type="NCBI Taxonomy" id="281687"/>
    <lineage>
        <taxon>Eukaryota</taxon>
        <taxon>Metazoa</taxon>
        <taxon>Ecdysozoa</taxon>
        <taxon>Nematoda</taxon>
        <taxon>Chromadorea</taxon>
        <taxon>Rhabditida</taxon>
        <taxon>Rhabditina</taxon>
        <taxon>Rhabditomorpha</taxon>
        <taxon>Rhabditoidea</taxon>
        <taxon>Rhabditidae</taxon>
        <taxon>Peloderinae</taxon>
        <taxon>Caenorhabditis</taxon>
    </lineage>
</organism>
<name>A0A8R1HTX1_CAEJA</name>
<accession>A0A8R1HTX1</accession>
<keyword evidence="1" id="KW-1133">Transmembrane helix</keyword>
<sequence length="205" mass="23924">MIDIQTKIFNLEKEILETRRLVTDAVQEAKKLEKSNCANLLASLKFTDEIKDLQLELTKLSSYLEFKTLKLGVKFAEVWNRDLLAITLEERTQLVNQIVQTKQELGPLQVAERTSEESLAKVEETEKKLKLAGVENYVNINLYDQMVLLKKNDCVTETFPWMPKWLFPFVFLYMRHFGASFGITCLFAYILALHLMLWNLIRDDL</sequence>
<keyword evidence="1" id="KW-0472">Membrane</keyword>
<feature type="transmembrane region" description="Helical" evidence="1">
    <location>
        <begin position="177"/>
        <end position="201"/>
    </location>
</feature>
<keyword evidence="3" id="KW-1185">Reference proteome</keyword>
<evidence type="ECO:0000313" key="3">
    <source>
        <dbReference type="Proteomes" id="UP000005237"/>
    </source>
</evidence>
<evidence type="ECO:0000256" key="1">
    <source>
        <dbReference type="SAM" id="Phobius"/>
    </source>
</evidence>
<dbReference type="Proteomes" id="UP000005237">
    <property type="component" value="Unassembled WGS sequence"/>
</dbReference>
<evidence type="ECO:0000313" key="2">
    <source>
        <dbReference type="EnsemblMetazoa" id="CJA07352.1"/>
    </source>
</evidence>
<dbReference type="AlphaFoldDB" id="A0A8R1HTX1"/>
<reference evidence="2" key="2">
    <citation type="submission" date="2022-06" db="UniProtKB">
        <authorList>
            <consortium name="EnsemblMetazoa"/>
        </authorList>
    </citation>
    <scope>IDENTIFICATION</scope>
    <source>
        <strain evidence="2">DF5081</strain>
    </source>
</reference>
<proteinExistence type="predicted"/>
<protein>
    <submittedName>
        <fullName evidence="2">Uncharacterized protein</fullName>
    </submittedName>
</protein>